<dbReference type="Pfam" id="PF22011">
    <property type="entry name" value="DUF6931"/>
    <property type="match status" value="1"/>
</dbReference>
<dbReference type="OrthoDB" id="5572566at2"/>
<dbReference type="GeneID" id="97673508"/>
<gene>
    <name evidence="1" type="ORF">LA5096_06292</name>
</gene>
<name>A0A0M7AYW5_9HYPH</name>
<dbReference type="RefSeq" id="WP_144436179.1">
    <property type="nucleotide sequence ID" value="NZ_CXWA01000011.1"/>
</dbReference>
<reference evidence="2" key="1">
    <citation type="submission" date="2015-07" db="EMBL/GenBank/DDBJ databases">
        <authorList>
            <person name="Rodrigo-Torres Lidia"/>
            <person name="Arahal R.David."/>
        </authorList>
    </citation>
    <scope>NUCLEOTIDE SEQUENCE [LARGE SCALE GENOMIC DNA]</scope>
    <source>
        <strain evidence="2">CECT 5096</strain>
    </source>
</reference>
<proteinExistence type="predicted"/>
<protein>
    <submittedName>
        <fullName evidence="1">Uncharacterized protein</fullName>
    </submittedName>
</protein>
<dbReference type="EMBL" id="CXWC01000021">
    <property type="protein sequence ID" value="CTQ79626.1"/>
    <property type="molecule type" value="Genomic_DNA"/>
</dbReference>
<evidence type="ECO:0000313" key="2">
    <source>
        <dbReference type="Proteomes" id="UP000049983"/>
    </source>
</evidence>
<accession>A0A0M7AYW5</accession>
<dbReference type="Proteomes" id="UP000049983">
    <property type="component" value="Unassembled WGS sequence"/>
</dbReference>
<dbReference type="AlphaFoldDB" id="A0A0M7AYW5"/>
<evidence type="ECO:0000313" key="1">
    <source>
        <dbReference type="EMBL" id="CTQ79626.1"/>
    </source>
</evidence>
<dbReference type="InterPro" id="IPR053855">
    <property type="entry name" value="DUF6931"/>
</dbReference>
<sequence length="196" mass="21394">MGSRIRFTMAKQVFETFPELHEKVSSPEGDVSPQDYTLEILEGEDPFLAITYFAHILPKPEAVWWGIKCVEGLDREKSDHDREVLKLCENWVREGDEEARLAVVAMTEDARGDSGSLWIGRAVNWSGGSLSPNPDFRVDVPPGLTATALNAALQIVIGNLGPGEREEGLKSCLSSGLSFAEGGVMPVINLKKQAIA</sequence>
<organism evidence="1 2">
    <name type="scientific">Roseibium album</name>
    <dbReference type="NCBI Taxonomy" id="311410"/>
    <lineage>
        <taxon>Bacteria</taxon>
        <taxon>Pseudomonadati</taxon>
        <taxon>Pseudomonadota</taxon>
        <taxon>Alphaproteobacteria</taxon>
        <taxon>Hyphomicrobiales</taxon>
        <taxon>Stappiaceae</taxon>
        <taxon>Roseibium</taxon>
    </lineage>
</organism>
<dbReference type="STRING" id="311410.LA5095_04005"/>
<keyword evidence="2" id="KW-1185">Reference proteome</keyword>